<protein>
    <recommendedName>
        <fullName evidence="2">Protein ZIP4 homolog</fullName>
    </recommendedName>
</protein>
<dbReference type="Pfam" id="PF08631">
    <property type="entry name" value="SPO22"/>
    <property type="match status" value="1"/>
</dbReference>
<reference evidence="4" key="2">
    <citation type="submission" date="2025-08" db="UniProtKB">
        <authorList>
            <consortium name="RefSeq"/>
        </authorList>
    </citation>
    <scope>IDENTIFICATION</scope>
    <source>
        <tissue evidence="4">Leaves</tissue>
    </source>
</reference>
<proteinExistence type="predicted"/>
<dbReference type="Proteomes" id="UP001652660">
    <property type="component" value="Chromosome 1c"/>
</dbReference>
<keyword evidence="1" id="KW-0469">Meiosis</keyword>
<sequence>MKFCSFKWFILNSSFPPKFDPSNQRIICWTKKMRIAEISSPELRRSHDQESGPHSHTLSQIESSIKQLELHSPSTILPEALSSDLRSALTQLTQLAPFPNSVCLSIWKLSYRLWNACVDLSNAFAASGIKSSEEHAKLRQVSADLLFLAADVVGIPSPAFKCASFFYKTGLVWHDLNKFDLASSCFEKATDLVSKVEISSISDYDERKLVLNLNLARSRTAWEVSDRNLSIMLLSRSKNALFGISENYKALASQYLMFGKVILSKNEVSGVNEALKLMNEALELCEKGLRIAKTTEETLALKDLRAKALRFIAAAHLQRDEFDNVLKCVRVLRDGGGDQHPSLSVLAMKAWLGLARYGEAEKELKGMVINKGIPEGVWVSAVESFFQAAGTAGADTAKSVFLGLLGRCHVSAGSAFRVVNRVVGDSGGGSGEGSRVRAKVAAELVSDERVVALFAGEEASKERTAIHALLWNCAAEHFRSKDFQISAELFEKSMLYVPYDLGNRMLRAKGFRVLCLCHLGLSQLDQAEEYITEAEKLQPDIASAFLKFKIYLQRKDHCNAIAQVQAMTSCLDFSPDFLSLSAHEAVACQSLPVAVASLSHLLNFYSLGKPMPAMEVVVFRTLVTILTKETGHASDILQYIKRALDRVSEIGADCFFGIGEVGKREKNWFAVNAWNFGVQIGKEKSYGISAQFFRLASEFYSIKFDADIEDYNLMVCKSLILCVSAIIADEKQTNSTLLETEVKAAIELSDRAGKILLSSSAISLQDEHKETSTESDFIFMHTWSAYDLYSRLSDMGQKQMLLIKSFASSKSCNPLHLLQIGLDASQGPRSNPEVAGFALNSCLSALLASPSPDYQYVALILRKLISVSTIFKGDTDDAVISIYKQAYRIMVGLKEGEYPTEEAKWLSMTAWNRAALPLRLGQTEVAQKWMNIGLELAKKVPGMQTYRSCMEDFVSGYEKKFLELGNGENRPIMVS</sequence>
<dbReference type="PANTHER" id="PTHR40375:SF2">
    <property type="entry name" value="SPORULATION-SPECIFIC PROTEIN 22"/>
    <property type="match status" value="1"/>
</dbReference>
<name>A0ABM4WYB5_COFAR</name>
<dbReference type="InterPro" id="IPR039057">
    <property type="entry name" value="Spo22/ZIP4"/>
</dbReference>
<dbReference type="Gene3D" id="1.25.40.10">
    <property type="entry name" value="Tetratricopeptide repeat domain"/>
    <property type="match status" value="1"/>
</dbReference>
<dbReference type="PANTHER" id="PTHR40375">
    <property type="entry name" value="SPORULATION-SPECIFIC PROTEIN 22"/>
    <property type="match status" value="1"/>
</dbReference>
<evidence type="ECO:0000313" key="3">
    <source>
        <dbReference type="Proteomes" id="UP001652660"/>
    </source>
</evidence>
<keyword evidence="3" id="KW-1185">Reference proteome</keyword>
<evidence type="ECO:0000256" key="2">
    <source>
        <dbReference type="ARBA" id="ARBA00031845"/>
    </source>
</evidence>
<dbReference type="SUPFAM" id="SSF48452">
    <property type="entry name" value="TPR-like"/>
    <property type="match status" value="2"/>
</dbReference>
<evidence type="ECO:0000313" key="4">
    <source>
        <dbReference type="RefSeq" id="XP_071936780.1"/>
    </source>
</evidence>
<gene>
    <name evidence="4" type="primary">LOC113732126</name>
</gene>
<dbReference type="InterPro" id="IPR011990">
    <property type="entry name" value="TPR-like_helical_dom_sf"/>
</dbReference>
<dbReference type="InterPro" id="IPR019734">
    <property type="entry name" value="TPR_rpt"/>
</dbReference>
<reference evidence="3" key="1">
    <citation type="journal article" date="2025" name="Foods">
        <title>Unveiling the Microbial Signatures of Arabica Coffee Cherries: Insights into Ripeness Specific Diversity, Functional Traits, and Implications for Quality and Safety.</title>
        <authorList>
            <consortium name="RefSeq"/>
            <person name="Tenea G.N."/>
            <person name="Cifuentes V."/>
            <person name="Reyes P."/>
            <person name="Cevallos-Vallejos M."/>
        </authorList>
    </citation>
    <scope>NUCLEOTIDE SEQUENCE [LARGE SCALE GENOMIC DNA]</scope>
</reference>
<dbReference type="InterPro" id="IPR013940">
    <property type="entry name" value="Spo22/ZIP4/TEX11"/>
</dbReference>
<dbReference type="GeneID" id="113732126"/>
<dbReference type="RefSeq" id="XP_071936780.1">
    <property type="nucleotide sequence ID" value="XM_072080679.1"/>
</dbReference>
<accession>A0ABM4WYB5</accession>
<organism evidence="3 4">
    <name type="scientific">Coffea arabica</name>
    <name type="common">Arabian coffee</name>
    <dbReference type="NCBI Taxonomy" id="13443"/>
    <lineage>
        <taxon>Eukaryota</taxon>
        <taxon>Viridiplantae</taxon>
        <taxon>Streptophyta</taxon>
        <taxon>Embryophyta</taxon>
        <taxon>Tracheophyta</taxon>
        <taxon>Spermatophyta</taxon>
        <taxon>Magnoliopsida</taxon>
        <taxon>eudicotyledons</taxon>
        <taxon>Gunneridae</taxon>
        <taxon>Pentapetalae</taxon>
        <taxon>asterids</taxon>
        <taxon>lamiids</taxon>
        <taxon>Gentianales</taxon>
        <taxon>Rubiaceae</taxon>
        <taxon>Ixoroideae</taxon>
        <taxon>Gardenieae complex</taxon>
        <taxon>Bertiereae - Coffeeae clade</taxon>
        <taxon>Coffeeae</taxon>
        <taxon>Coffea</taxon>
    </lineage>
</organism>
<dbReference type="SMART" id="SM00028">
    <property type="entry name" value="TPR"/>
    <property type="match status" value="3"/>
</dbReference>
<evidence type="ECO:0000256" key="1">
    <source>
        <dbReference type="ARBA" id="ARBA00023254"/>
    </source>
</evidence>